<reference evidence="4 5" key="1">
    <citation type="submission" date="2018-05" db="EMBL/GenBank/DDBJ databases">
        <title>Genetic diversity of glacier-inhabiting Cryobacterium bacteria in China and description of Cryobacterium mengkeensis sp. nov. and Arthrobacter glacialis sp. nov.</title>
        <authorList>
            <person name="Liu Q."/>
            <person name="Xin Y.-H."/>
        </authorList>
    </citation>
    <scope>NUCLEOTIDE SEQUENCE [LARGE SCALE GENOMIC DNA]</scope>
    <source>
        <strain evidence="4 5">B7</strain>
    </source>
</reference>
<gene>
    <name evidence="4" type="ORF">CVS30_02420</name>
</gene>
<evidence type="ECO:0000259" key="3">
    <source>
        <dbReference type="Pfam" id="PF20059"/>
    </source>
</evidence>
<dbReference type="EMBL" id="QJVC01000002">
    <property type="protein sequence ID" value="PYI39568.1"/>
    <property type="molecule type" value="Genomic_DNA"/>
</dbReference>
<keyword evidence="2" id="KW-0472">Membrane</keyword>
<feature type="domain" description="DUF6458" evidence="3">
    <location>
        <begin position="1"/>
        <end position="73"/>
    </location>
</feature>
<dbReference type="RefSeq" id="WP_110483742.1">
    <property type="nucleotide sequence ID" value="NZ_QJVC01000002.1"/>
</dbReference>
<evidence type="ECO:0000256" key="2">
    <source>
        <dbReference type="SAM" id="Phobius"/>
    </source>
</evidence>
<sequence>MSIGAGVVLFVIGAILRFALEIQVAWIDIALVGNILMGAGIVVFILGLIFTFRRRQSSSRTVIRPTEGNGTVRHTDRTDDTGV</sequence>
<evidence type="ECO:0000313" key="5">
    <source>
        <dbReference type="Proteomes" id="UP000247980"/>
    </source>
</evidence>
<protein>
    <recommendedName>
        <fullName evidence="3">DUF6458 domain-containing protein</fullName>
    </recommendedName>
</protein>
<evidence type="ECO:0000256" key="1">
    <source>
        <dbReference type="SAM" id="MobiDB-lite"/>
    </source>
</evidence>
<accession>A0A2V5ISN6</accession>
<proteinExistence type="predicted"/>
<dbReference type="Pfam" id="PF20059">
    <property type="entry name" value="DUF6458"/>
    <property type="match status" value="1"/>
</dbReference>
<keyword evidence="5" id="KW-1185">Reference proteome</keyword>
<organism evidence="4 5">
    <name type="scientific">Arthrobacter psychrolactophilus</name>
    <dbReference type="NCBI Taxonomy" id="92442"/>
    <lineage>
        <taxon>Bacteria</taxon>
        <taxon>Bacillati</taxon>
        <taxon>Actinomycetota</taxon>
        <taxon>Actinomycetes</taxon>
        <taxon>Micrococcales</taxon>
        <taxon>Micrococcaceae</taxon>
        <taxon>Arthrobacter</taxon>
    </lineage>
</organism>
<keyword evidence="2" id="KW-0812">Transmembrane</keyword>
<dbReference type="InterPro" id="IPR045597">
    <property type="entry name" value="DUF6458"/>
</dbReference>
<feature type="compositionally biased region" description="Basic and acidic residues" evidence="1">
    <location>
        <begin position="73"/>
        <end position="83"/>
    </location>
</feature>
<dbReference type="OrthoDB" id="4775046at2"/>
<feature type="transmembrane region" description="Helical" evidence="2">
    <location>
        <begin position="29"/>
        <end position="50"/>
    </location>
</feature>
<evidence type="ECO:0000313" key="4">
    <source>
        <dbReference type="EMBL" id="PYI39568.1"/>
    </source>
</evidence>
<dbReference type="AlphaFoldDB" id="A0A2V5ISN6"/>
<name>A0A2V5ISN6_9MICC</name>
<keyword evidence="2" id="KW-1133">Transmembrane helix</keyword>
<feature type="region of interest" description="Disordered" evidence="1">
    <location>
        <begin position="62"/>
        <end position="83"/>
    </location>
</feature>
<dbReference type="Proteomes" id="UP000247980">
    <property type="component" value="Unassembled WGS sequence"/>
</dbReference>
<comment type="caution">
    <text evidence="4">The sequence shown here is derived from an EMBL/GenBank/DDBJ whole genome shotgun (WGS) entry which is preliminary data.</text>
</comment>